<accession>A0A067N317</accession>
<sequence>MLTLQVTLPTCGELSYAEDLSIPVASRWSQFTFMPGKVGGDSSGDPKPAIQF</sequence>
<dbReference type="HOGENOM" id="CLU_3088273_0_0_1"/>
<evidence type="ECO:0000313" key="1">
    <source>
        <dbReference type="EMBL" id="KDQ22393.1"/>
    </source>
</evidence>
<gene>
    <name evidence="1" type="ORF">PLEOSDRAFT_1090955</name>
</gene>
<dbReference type="EMBL" id="KL198014">
    <property type="protein sequence ID" value="KDQ22393.1"/>
    <property type="molecule type" value="Genomic_DNA"/>
</dbReference>
<dbReference type="VEuPathDB" id="FungiDB:PLEOSDRAFT_1090955"/>
<name>A0A067N317_PLEO1</name>
<proteinExistence type="predicted"/>
<protein>
    <submittedName>
        <fullName evidence="1">Uncharacterized protein</fullName>
    </submittedName>
</protein>
<dbReference type="InParanoid" id="A0A067N317"/>
<reference evidence="2" key="1">
    <citation type="journal article" date="2014" name="Proc. Natl. Acad. Sci. U.S.A.">
        <title>Extensive sampling of basidiomycete genomes demonstrates inadequacy of the white-rot/brown-rot paradigm for wood decay fungi.</title>
        <authorList>
            <person name="Riley R."/>
            <person name="Salamov A.A."/>
            <person name="Brown D.W."/>
            <person name="Nagy L.G."/>
            <person name="Floudas D."/>
            <person name="Held B.W."/>
            <person name="Levasseur A."/>
            <person name="Lombard V."/>
            <person name="Morin E."/>
            <person name="Otillar R."/>
            <person name="Lindquist E.A."/>
            <person name="Sun H."/>
            <person name="LaButti K.M."/>
            <person name="Schmutz J."/>
            <person name="Jabbour D."/>
            <person name="Luo H."/>
            <person name="Baker S.E."/>
            <person name="Pisabarro A.G."/>
            <person name="Walton J.D."/>
            <person name="Blanchette R.A."/>
            <person name="Henrissat B."/>
            <person name="Martin F."/>
            <person name="Cullen D."/>
            <person name="Hibbett D.S."/>
            <person name="Grigoriev I.V."/>
        </authorList>
    </citation>
    <scope>NUCLEOTIDE SEQUENCE [LARGE SCALE GENOMIC DNA]</scope>
    <source>
        <strain evidence="2">PC15</strain>
    </source>
</reference>
<evidence type="ECO:0000313" key="2">
    <source>
        <dbReference type="Proteomes" id="UP000027073"/>
    </source>
</evidence>
<dbReference type="Proteomes" id="UP000027073">
    <property type="component" value="Unassembled WGS sequence"/>
</dbReference>
<organism evidence="1 2">
    <name type="scientific">Pleurotus ostreatus (strain PC15)</name>
    <name type="common">Oyster mushroom</name>
    <dbReference type="NCBI Taxonomy" id="1137138"/>
    <lineage>
        <taxon>Eukaryota</taxon>
        <taxon>Fungi</taxon>
        <taxon>Dikarya</taxon>
        <taxon>Basidiomycota</taxon>
        <taxon>Agaricomycotina</taxon>
        <taxon>Agaricomycetes</taxon>
        <taxon>Agaricomycetidae</taxon>
        <taxon>Agaricales</taxon>
        <taxon>Pleurotineae</taxon>
        <taxon>Pleurotaceae</taxon>
        <taxon>Pleurotus</taxon>
    </lineage>
</organism>
<dbReference type="AlphaFoldDB" id="A0A067N317"/>